<evidence type="ECO:0000313" key="5">
    <source>
        <dbReference type="EMBL" id="RZB93090.1"/>
    </source>
</evidence>
<evidence type="ECO:0000259" key="3">
    <source>
        <dbReference type="Pfam" id="PF13961"/>
    </source>
</evidence>
<dbReference type="PANTHER" id="PTHR24177">
    <property type="entry name" value="CASKIN"/>
    <property type="match status" value="1"/>
</dbReference>
<reference evidence="5 6" key="1">
    <citation type="submission" date="2018-09" db="EMBL/GenBank/DDBJ databases">
        <title>A high-quality reference genome of wild soybean provides a powerful tool to mine soybean genomes.</title>
        <authorList>
            <person name="Xie M."/>
            <person name="Chung C.Y.L."/>
            <person name="Li M.-W."/>
            <person name="Wong F.-L."/>
            <person name="Chan T.-F."/>
            <person name="Lam H.-M."/>
        </authorList>
    </citation>
    <scope>NUCLEOTIDE SEQUENCE [LARGE SCALE GENOMIC DNA]</scope>
    <source>
        <strain evidence="6">cv. W05</strain>
        <tissue evidence="5">Hypocotyl of etiolated seedlings</tissue>
    </source>
</reference>
<dbReference type="Proteomes" id="UP000289340">
    <property type="component" value="Chromosome 9"/>
</dbReference>
<feature type="domain" description="PGG" evidence="4">
    <location>
        <begin position="545"/>
        <end position="656"/>
    </location>
</feature>
<gene>
    <name evidence="5" type="ORF">D0Y65_024807</name>
</gene>
<dbReference type="PANTHER" id="PTHR24177:SF329">
    <property type="entry name" value="ANKYRIN REPEAT PROTEIN"/>
    <property type="match status" value="1"/>
</dbReference>
<feature type="transmembrane region" description="Helical" evidence="2">
    <location>
        <begin position="592"/>
        <end position="616"/>
    </location>
</feature>
<dbReference type="InterPro" id="IPR002110">
    <property type="entry name" value="Ankyrin_rpt"/>
</dbReference>
<dbReference type="Gene3D" id="1.25.40.20">
    <property type="entry name" value="Ankyrin repeat-containing domain"/>
    <property type="match status" value="1"/>
</dbReference>
<accession>A0A445J3Y2</accession>
<sequence>MEATNVASWEKVKDNYEIWKTLMKNYLVGNDLWDAIETPSTPRHDAHRMNAMALHIIQRSCGSKNFDEIWQFDKAQAAWNHLCVRYSDNELKAKPDIEQGVVGDDDFENKELYKYVEDGDWKKTESFISGNKVEVSRLAPDSGSVLHVAAMAGHANIVRELISTSGGKELLKKTDQRGFTALALVAHLTGNIDVARCMVDNIDDNNVRQDLLTTKKSNVEIPLLLAADKGHTEITRFLYEKTPTDELSQPDLVLLLERCIKAEIFDVALKLLGSDKLNKKDDSLPADVVSGTLRPLAQMPSVFLSGCQFGLLGRIIYKIYFCTVLRVEKIFQNGGGERHINNSSGRFCICALNFLLGPVKLLGGLWGIRKLSYTHYQVQEILRHLKNMVAKLNNRQLIEASVYDAMLDAAKHGIVEFIEAMREANHELLWALDSHKRGVFSYAVLNRKQDVFQLIHTVNGRRDIIKSRKDRFGNNLLHLAGHLGPSSELSQTPGAALQMQREYKWFEAVEKIVHPKCREEKNGDDKKPHELFTETHKELVIDGEKWAKQSAKSFSIVGTLMTTILFAAAFTIPGGNDEKTGVPIFSNNMAFTVFIIADSISVFTSATSVMIFIWILTSRFAERDFRLWLPLKLLLGLVFLLFSVVSMMVAFCAALAIILKAYRAYRYLIIGAAICGSMPITVLVISQVNLIRDILKSTISPIG</sequence>
<organism evidence="5 6">
    <name type="scientific">Glycine soja</name>
    <name type="common">Wild soybean</name>
    <dbReference type="NCBI Taxonomy" id="3848"/>
    <lineage>
        <taxon>Eukaryota</taxon>
        <taxon>Viridiplantae</taxon>
        <taxon>Streptophyta</taxon>
        <taxon>Embryophyta</taxon>
        <taxon>Tracheophyta</taxon>
        <taxon>Spermatophyta</taxon>
        <taxon>Magnoliopsida</taxon>
        <taxon>eudicotyledons</taxon>
        <taxon>Gunneridae</taxon>
        <taxon>Pentapetalae</taxon>
        <taxon>rosids</taxon>
        <taxon>fabids</taxon>
        <taxon>Fabales</taxon>
        <taxon>Fabaceae</taxon>
        <taxon>Papilionoideae</taxon>
        <taxon>50 kb inversion clade</taxon>
        <taxon>NPAAA clade</taxon>
        <taxon>indigoferoid/millettioid clade</taxon>
        <taxon>Phaseoleae</taxon>
        <taxon>Glycine</taxon>
        <taxon>Glycine subgen. Soja</taxon>
    </lineage>
</organism>
<dbReference type="SUPFAM" id="SSF48403">
    <property type="entry name" value="Ankyrin repeat"/>
    <property type="match status" value="1"/>
</dbReference>
<dbReference type="AlphaFoldDB" id="A0A445J3Y2"/>
<evidence type="ECO:0000256" key="1">
    <source>
        <dbReference type="ARBA" id="ARBA00004413"/>
    </source>
</evidence>
<dbReference type="GO" id="GO:0005886">
    <property type="term" value="C:plasma membrane"/>
    <property type="evidence" value="ECO:0007669"/>
    <property type="project" value="UniProtKB-SubCell"/>
</dbReference>
<protein>
    <submittedName>
        <fullName evidence="5">Uncharacterized protein</fullName>
    </submittedName>
</protein>
<dbReference type="Pfam" id="PF13962">
    <property type="entry name" value="PGG"/>
    <property type="match status" value="1"/>
</dbReference>
<dbReference type="SMART" id="SM00248">
    <property type="entry name" value="ANK"/>
    <property type="match status" value="3"/>
</dbReference>
<dbReference type="EMBL" id="QZWG01000009">
    <property type="protein sequence ID" value="RZB93090.1"/>
    <property type="molecule type" value="Genomic_DNA"/>
</dbReference>
<name>A0A445J3Y2_GLYSO</name>
<keyword evidence="2" id="KW-0812">Transmembrane</keyword>
<evidence type="ECO:0000259" key="4">
    <source>
        <dbReference type="Pfam" id="PF13962"/>
    </source>
</evidence>
<dbReference type="InterPro" id="IPR025314">
    <property type="entry name" value="DUF4219"/>
</dbReference>
<dbReference type="Pfam" id="PF12796">
    <property type="entry name" value="Ank_2"/>
    <property type="match status" value="1"/>
</dbReference>
<proteinExistence type="predicted"/>
<keyword evidence="6" id="KW-1185">Reference proteome</keyword>
<evidence type="ECO:0000313" key="6">
    <source>
        <dbReference type="Proteomes" id="UP000289340"/>
    </source>
</evidence>
<feature type="transmembrane region" description="Helical" evidence="2">
    <location>
        <begin position="665"/>
        <end position="686"/>
    </location>
</feature>
<feature type="transmembrane region" description="Helical" evidence="2">
    <location>
        <begin position="554"/>
        <end position="572"/>
    </location>
</feature>
<keyword evidence="2" id="KW-0472">Membrane</keyword>
<feature type="domain" description="DUF4219" evidence="3">
    <location>
        <begin position="13"/>
        <end position="37"/>
    </location>
</feature>
<keyword evidence="2" id="KW-1133">Transmembrane helix</keyword>
<evidence type="ECO:0000256" key="2">
    <source>
        <dbReference type="SAM" id="Phobius"/>
    </source>
</evidence>
<dbReference type="InterPro" id="IPR036770">
    <property type="entry name" value="Ankyrin_rpt-contain_sf"/>
</dbReference>
<dbReference type="Pfam" id="PF13961">
    <property type="entry name" value="DUF4219"/>
    <property type="match status" value="1"/>
</dbReference>
<comment type="subcellular location">
    <subcellularLocation>
        <location evidence="1">Cell membrane</location>
        <topology evidence="1">Peripheral membrane protein</topology>
        <orientation evidence="1">Cytoplasmic side</orientation>
    </subcellularLocation>
</comment>
<dbReference type="InterPro" id="IPR026961">
    <property type="entry name" value="PGG_dom"/>
</dbReference>
<feature type="transmembrane region" description="Helical" evidence="2">
    <location>
        <begin position="637"/>
        <end position="659"/>
    </location>
</feature>
<dbReference type="Gramene" id="XM_028324458.1">
    <property type="protein sequence ID" value="XP_028180259.1"/>
    <property type="gene ID" value="LOC114367303"/>
</dbReference>
<comment type="caution">
    <text evidence="5">The sequence shown here is derived from an EMBL/GenBank/DDBJ whole genome shotgun (WGS) entry which is preliminary data.</text>
</comment>